<sequence length="70" mass="8158">MRFRVLVDRMMTGSFQSFRSPRQSDPLSPYPFVSVIEALSCFNIKGVEKGFTSEFKVWARGDRELKLAFY</sequence>
<name>A0A438CNT9_VITVI</name>
<accession>A0A438CNT9</accession>
<comment type="caution">
    <text evidence="1">The sequence shown here is derived from an EMBL/GenBank/DDBJ whole genome shotgun (WGS) entry which is preliminary data.</text>
</comment>
<dbReference type="Proteomes" id="UP000288805">
    <property type="component" value="Unassembled WGS sequence"/>
</dbReference>
<protein>
    <submittedName>
        <fullName evidence="1">Uncharacterized protein</fullName>
    </submittedName>
</protein>
<dbReference type="AlphaFoldDB" id="A0A438CNT9"/>
<gene>
    <name evidence="1" type="ORF">CK203_079512</name>
</gene>
<evidence type="ECO:0000313" key="1">
    <source>
        <dbReference type="EMBL" id="RVW24882.1"/>
    </source>
</evidence>
<dbReference type="EMBL" id="QGNW01002161">
    <property type="protein sequence ID" value="RVW24882.1"/>
    <property type="molecule type" value="Genomic_DNA"/>
</dbReference>
<proteinExistence type="predicted"/>
<evidence type="ECO:0000313" key="2">
    <source>
        <dbReference type="Proteomes" id="UP000288805"/>
    </source>
</evidence>
<reference evidence="1 2" key="1">
    <citation type="journal article" date="2018" name="PLoS Genet.">
        <title>Population sequencing reveals clonal diversity and ancestral inbreeding in the grapevine cultivar Chardonnay.</title>
        <authorList>
            <person name="Roach M.J."/>
            <person name="Johnson D.L."/>
            <person name="Bohlmann J."/>
            <person name="van Vuuren H.J."/>
            <person name="Jones S.J."/>
            <person name="Pretorius I.S."/>
            <person name="Schmidt S.A."/>
            <person name="Borneman A.R."/>
        </authorList>
    </citation>
    <scope>NUCLEOTIDE SEQUENCE [LARGE SCALE GENOMIC DNA]</scope>
    <source>
        <strain evidence="2">cv. Chardonnay</strain>
        <tissue evidence="1">Leaf</tissue>
    </source>
</reference>
<organism evidence="1 2">
    <name type="scientific">Vitis vinifera</name>
    <name type="common">Grape</name>
    <dbReference type="NCBI Taxonomy" id="29760"/>
    <lineage>
        <taxon>Eukaryota</taxon>
        <taxon>Viridiplantae</taxon>
        <taxon>Streptophyta</taxon>
        <taxon>Embryophyta</taxon>
        <taxon>Tracheophyta</taxon>
        <taxon>Spermatophyta</taxon>
        <taxon>Magnoliopsida</taxon>
        <taxon>eudicotyledons</taxon>
        <taxon>Gunneridae</taxon>
        <taxon>Pentapetalae</taxon>
        <taxon>rosids</taxon>
        <taxon>Vitales</taxon>
        <taxon>Vitaceae</taxon>
        <taxon>Viteae</taxon>
        <taxon>Vitis</taxon>
    </lineage>
</organism>